<dbReference type="RefSeq" id="WP_133797251.1">
    <property type="nucleotide sequence ID" value="NZ_SOCA01000012.1"/>
</dbReference>
<evidence type="ECO:0000256" key="6">
    <source>
        <dbReference type="ARBA" id="ARBA00022840"/>
    </source>
</evidence>
<accession>A0A4R7RKX7</accession>
<keyword evidence="4 10" id="KW-0547">Nucleotide-binding</keyword>
<keyword evidence="7" id="KW-1133">Transmembrane helix</keyword>
<dbReference type="Gene3D" id="1.10.3290.10">
    <property type="entry name" value="Fido-like domain"/>
    <property type="match status" value="1"/>
</dbReference>
<dbReference type="EMBL" id="SOCA01000012">
    <property type="protein sequence ID" value="TDU64083.1"/>
    <property type="molecule type" value="Genomic_DNA"/>
</dbReference>
<keyword evidence="13" id="KW-1185">Reference proteome</keyword>
<dbReference type="InterPro" id="IPR003812">
    <property type="entry name" value="Fido"/>
</dbReference>
<feature type="active site" evidence="9">
    <location>
        <position position="328"/>
    </location>
</feature>
<keyword evidence="6 10" id="KW-0067">ATP-binding</keyword>
<keyword evidence="5" id="KW-0802">TPR repeat</keyword>
<evidence type="ECO:0000313" key="12">
    <source>
        <dbReference type="EMBL" id="TDU64083.1"/>
    </source>
</evidence>
<dbReference type="PANTHER" id="PTHR13504">
    <property type="entry name" value="FIDO DOMAIN-CONTAINING PROTEIN DDB_G0283145"/>
    <property type="match status" value="1"/>
</dbReference>
<protein>
    <submittedName>
        <fullName evidence="12">Fic/DOC family protein</fullName>
    </submittedName>
</protein>
<proteinExistence type="predicted"/>
<evidence type="ECO:0000256" key="8">
    <source>
        <dbReference type="ARBA" id="ARBA00023136"/>
    </source>
</evidence>
<evidence type="ECO:0000256" key="7">
    <source>
        <dbReference type="ARBA" id="ARBA00022989"/>
    </source>
</evidence>
<evidence type="ECO:0000256" key="1">
    <source>
        <dbReference type="ARBA" id="ARBA00004167"/>
    </source>
</evidence>
<evidence type="ECO:0000256" key="10">
    <source>
        <dbReference type="PIRSR" id="PIRSR640198-2"/>
    </source>
</evidence>
<sequence>MPPPRTFSPIGYQWLADHFQVDPMPHFVESYVSQPGQRITEEKAGRRREVYPQAQVRLHNVFDHLDFALKKEGLHLELLRLILPLLPPGQVADHVKQTPTGKNTRRIAYLYEAFSGEKLPLPDLTTGNYVDLADTSLYFTLPPLKTARWRINENLIGTVHFSPMLRRTPALYPARDKELHARCTELLGDISPLMFQRAQRYLHAKETKTSYAIEHETPDRQRSERFIALLERAGTEDFLTEPGLVRLQNTIVDARYAAKGWRAHQNYVGQTIAPGYETIHFVSPKPGATDLDFLMTQWLQVEWLLTAVGPLPPISAAAIVSWLFVYFHPFEDGNGRIHRFLIHHVLAALEFGPRGMLLPVSAVLLNRPAEYDASLEVFSKPLRSRTEYTQNADGQLTVTNSTLDHFRYIDCTLMAEALYRFIEETIEKELPAELGYLQHYDVARAAMREIVDMPEPAANLFLKLCLENKGHLSRTKRKHAWFQKLRDEEIAALEIAISKAYDTELPGMDTA</sequence>
<dbReference type="GO" id="GO:0005524">
    <property type="term" value="F:ATP binding"/>
    <property type="evidence" value="ECO:0007669"/>
    <property type="project" value="UniProtKB-KW"/>
</dbReference>
<reference evidence="12 13" key="1">
    <citation type="submission" date="2019-03" db="EMBL/GenBank/DDBJ databases">
        <title>Genomic Encyclopedia of Archaeal and Bacterial Type Strains, Phase II (KMG-II): from individual species to whole genera.</title>
        <authorList>
            <person name="Goeker M."/>
        </authorList>
    </citation>
    <scope>NUCLEOTIDE SEQUENCE [LARGE SCALE GENOMIC DNA]</scope>
    <source>
        <strain evidence="12 13">ATCC 25309</strain>
    </source>
</reference>
<comment type="caution">
    <text evidence="12">The sequence shown here is derived from an EMBL/GenBank/DDBJ whole genome shotgun (WGS) entry which is preliminary data.</text>
</comment>
<dbReference type="PROSITE" id="PS51459">
    <property type="entry name" value="FIDO"/>
    <property type="match status" value="1"/>
</dbReference>
<feature type="domain" description="Fido" evidence="11">
    <location>
        <begin position="239"/>
        <end position="391"/>
    </location>
</feature>
<dbReference type="InterPro" id="IPR040198">
    <property type="entry name" value="Fido_containing"/>
</dbReference>
<evidence type="ECO:0000256" key="2">
    <source>
        <dbReference type="ARBA" id="ARBA00022692"/>
    </source>
</evidence>
<evidence type="ECO:0000256" key="5">
    <source>
        <dbReference type="ARBA" id="ARBA00022803"/>
    </source>
</evidence>
<comment type="subcellular location">
    <subcellularLocation>
        <location evidence="1">Membrane</location>
        <topology evidence="1">Single-pass membrane protein</topology>
    </subcellularLocation>
</comment>
<name>A0A4R7RKX7_9BACT</name>
<dbReference type="PANTHER" id="PTHR13504:SF34">
    <property type="entry name" value="PROTEIN ADENYLYLTRANSFERASE FICD"/>
    <property type="match status" value="1"/>
</dbReference>
<organism evidence="12 13">
    <name type="scientific">Prosthecobacter fusiformis</name>
    <dbReference type="NCBI Taxonomy" id="48464"/>
    <lineage>
        <taxon>Bacteria</taxon>
        <taxon>Pseudomonadati</taxon>
        <taxon>Verrucomicrobiota</taxon>
        <taxon>Verrucomicrobiia</taxon>
        <taxon>Verrucomicrobiales</taxon>
        <taxon>Verrucomicrobiaceae</taxon>
        <taxon>Prosthecobacter</taxon>
    </lineage>
</organism>
<dbReference type="Pfam" id="PF02661">
    <property type="entry name" value="Fic"/>
    <property type="match status" value="1"/>
</dbReference>
<dbReference type="OrthoDB" id="9813719at2"/>
<keyword evidence="3" id="KW-0677">Repeat</keyword>
<dbReference type="AlphaFoldDB" id="A0A4R7RKX7"/>
<keyword evidence="8" id="KW-0472">Membrane</keyword>
<evidence type="ECO:0000313" key="13">
    <source>
        <dbReference type="Proteomes" id="UP000295662"/>
    </source>
</evidence>
<gene>
    <name evidence="12" type="ORF">EI77_04267</name>
</gene>
<evidence type="ECO:0000259" key="11">
    <source>
        <dbReference type="PROSITE" id="PS51459"/>
    </source>
</evidence>
<dbReference type="Proteomes" id="UP000295662">
    <property type="component" value="Unassembled WGS sequence"/>
</dbReference>
<feature type="binding site" evidence="10">
    <location>
        <begin position="332"/>
        <end position="339"/>
    </location>
    <ligand>
        <name>ATP</name>
        <dbReference type="ChEBI" id="CHEBI:30616"/>
    </ligand>
</feature>
<dbReference type="SUPFAM" id="SSF140931">
    <property type="entry name" value="Fic-like"/>
    <property type="match status" value="1"/>
</dbReference>
<dbReference type="InterPro" id="IPR036597">
    <property type="entry name" value="Fido-like_dom_sf"/>
</dbReference>
<evidence type="ECO:0000256" key="9">
    <source>
        <dbReference type="PIRSR" id="PIRSR640198-1"/>
    </source>
</evidence>
<dbReference type="GO" id="GO:0016020">
    <property type="term" value="C:membrane"/>
    <property type="evidence" value="ECO:0007669"/>
    <property type="project" value="UniProtKB-SubCell"/>
</dbReference>
<keyword evidence="2" id="KW-0812">Transmembrane</keyword>
<evidence type="ECO:0000256" key="4">
    <source>
        <dbReference type="ARBA" id="ARBA00022741"/>
    </source>
</evidence>
<evidence type="ECO:0000256" key="3">
    <source>
        <dbReference type="ARBA" id="ARBA00022737"/>
    </source>
</evidence>